<dbReference type="SMART" id="SM00066">
    <property type="entry name" value="GAL4"/>
    <property type="match status" value="1"/>
</dbReference>
<dbReference type="GO" id="GO:0003677">
    <property type="term" value="F:DNA binding"/>
    <property type="evidence" value="ECO:0007669"/>
    <property type="project" value="UniProtKB-KW"/>
</dbReference>
<dbReference type="PROSITE" id="PS50048">
    <property type="entry name" value="ZN2_CY6_FUNGAL_2"/>
    <property type="match status" value="1"/>
</dbReference>
<dbReference type="InterPro" id="IPR052360">
    <property type="entry name" value="Transcr_Regulatory_Proteins"/>
</dbReference>
<evidence type="ECO:0000256" key="3">
    <source>
        <dbReference type="ARBA" id="ARBA00023015"/>
    </source>
</evidence>
<evidence type="ECO:0000259" key="8">
    <source>
        <dbReference type="PROSITE" id="PS50048"/>
    </source>
</evidence>
<dbReference type="InterPro" id="IPR001138">
    <property type="entry name" value="Zn2Cys6_DnaBD"/>
</dbReference>
<comment type="caution">
    <text evidence="9">The sequence shown here is derived from an EMBL/GenBank/DDBJ whole genome shotgun (WGS) entry which is preliminary data.</text>
</comment>
<dbReference type="PROSITE" id="PS00463">
    <property type="entry name" value="ZN2_CY6_FUNGAL_1"/>
    <property type="match status" value="1"/>
</dbReference>
<dbReference type="InterPro" id="IPR021858">
    <property type="entry name" value="Fun_TF"/>
</dbReference>
<feature type="compositionally biased region" description="Basic residues" evidence="7">
    <location>
        <begin position="9"/>
        <end position="20"/>
    </location>
</feature>
<evidence type="ECO:0000256" key="7">
    <source>
        <dbReference type="SAM" id="MobiDB-lite"/>
    </source>
</evidence>
<reference evidence="9 10" key="1">
    <citation type="journal article" date="2018" name="IMA Fungus">
        <title>IMA Genome-F 9: Draft genome sequence of Annulohypoxylon stygium, Aspergillus mulundensis, Berkeleyomyces basicola (syn. Thielaviopsis basicola), Ceratocystis smalleyi, two Cercospora beticola strains, Coleophoma cylindrospora, Fusarium fracticaudum, Phialophora cf. hyalina, and Morchella septimelata.</title>
        <authorList>
            <person name="Wingfield B.D."/>
            <person name="Bills G.F."/>
            <person name="Dong Y."/>
            <person name="Huang W."/>
            <person name="Nel W.J."/>
            <person name="Swalarsk-Parry B.S."/>
            <person name="Vaghefi N."/>
            <person name="Wilken P.M."/>
            <person name="An Z."/>
            <person name="de Beer Z.W."/>
            <person name="De Vos L."/>
            <person name="Chen L."/>
            <person name="Duong T.A."/>
            <person name="Gao Y."/>
            <person name="Hammerbacher A."/>
            <person name="Kikkert J.R."/>
            <person name="Li Y."/>
            <person name="Li H."/>
            <person name="Li K."/>
            <person name="Li Q."/>
            <person name="Liu X."/>
            <person name="Ma X."/>
            <person name="Naidoo K."/>
            <person name="Pethybridge S.J."/>
            <person name="Sun J."/>
            <person name="Steenkamp E.T."/>
            <person name="van der Nest M.A."/>
            <person name="van Wyk S."/>
            <person name="Wingfield M.J."/>
            <person name="Xiong C."/>
            <person name="Yue Q."/>
            <person name="Zhang X."/>
        </authorList>
    </citation>
    <scope>NUCLEOTIDE SEQUENCE [LARGE SCALE GENOMIC DNA]</scope>
    <source>
        <strain evidence="9 10">BP5796</strain>
    </source>
</reference>
<dbReference type="CDD" id="cd00067">
    <property type="entry name" value="GAL4"/>
    <property type="match status" value="1"/>
</dbReference>
<evidence type="ECO:0000256" key="1">
    <source>
        <dbReference type="ARBA" id="ARBA00022723"/>
    </source>
</evidence>
<name>A0A3D8Q7U3_9HELO</name>
<sequence>MHVIAPSLKKPHNTRQSHQKVKSGCQTCKVRRVKCDEQRPSCLRCIKSKRHCEGYAPPLKKTTKQPERPRLKAQLLPKPQHIGSYIILTKAPSFSRFENEEESRYFEVFCTSTAYEIFPNIEMGKLRLIFLQACESRDSVRYAIIALGALDMTSQASRLKGDTRGAVGVDYRYTPSHHYQSAIKLYTRAIKHAQMERETDLRTALITSLVILSFEGWIGNHEAALQQIGIGTRLVKEWKERYEYTTMSGYSSSESREDESMLSHVFIRLSIQSRSPPTNQPPPSASAPLPPLKIDHPEGLQRIPESFDSLAEAGQFYGAIVKFAVSFVAQGLSRIARATSLTGAYFVGVTHDTLPPEITNAQAILTASLYRWMTAFTRFKTVRKFKTLEEKKAAITLELQMKATYMGAVKALAQDELEFDKYYGVYRDIVNLSEELLTCSNASRAPRFSFDCGVIIPLWFTGHKCRDPILRRRVISLLINFPRREGVWDSTFAGLVIESLMKFEEQHMEKGKIPGWARIRNTSFDIDLEKRTIEVKCQQRTSGTSEEVVTQRKMLDYYVHTGIALENIGAVIAR</sequence>
<feature type="domain" description="Zn(2)-C6 fungal-type" evidence="8">
    <location>
        <begin position="24"/>
        <end position="52"/>
    </location>
</feature>
<evidence type="ECO:0000313" key="10">
    <source>
        <dbReference type="Proteomes" id="UP000256328"/>
    </source>
</evidence>
<dbReference type="Pfam" id="PF11951">
    <property type="entry name" value="Fungal_trans_2"/>
    <property type="match status" value="1"/>
</dbReference>
<dbReference type="Pfam" id="PF00172">
    <property type="entry name" value="Zn_clus"/>
    <property type="match status" value="1"/>
</dbReference>
<keyword evidence="6" id="KW-0539">Nucleus</keyword>
<dbReference type="PANTHER" id="PTHR36206:SF4">
    <property type="entry name" value="HYPOTHETICAL CONSERVED PROTEIN (EUROFUNG)-RELATED"/>
    <property type="match status" value="1"/>
</dbReference>
<dbReference type="Gene3D" id="4.10.240.10">
    <property type="entry name" value="Zn(2)-C6 fungal-type DNA-binding domain"/>
    <property type="match status" value="1"/>
</dbReference>
<evidence type="ECO:0000256" key="4">
    <source>
        <dbReference type="ARBA" id="ARBA00023125"/>
    </source>
</evidence>
<dbReference type="OrthoDB" id="2593732at2759"/>
<keyword evidence="1" id="KW-0479">Metal-binding</keyword>
<keyword evidence="4" id="KW-0238">DNA-binding</keyword>
<keyword evidence="10" id="KW-1185">Reference proteome</keyword>
<dbReference type="InterPro" id="IPR036864">
    <property type="entry name" value="Zn2-C6_fun-type_DNA-bd_sf"/>
</dbReference>
<evidence type="ECO:0000256" key="6">
    <source>
        <dbReference type="ARBA" id="ARBA00023242"/>
    </source>
</evidence>
<dbReference type="SUPFAM" id="SSF57701">
    <property type="entry name" value="Zn2/Cys6 DNA-binding domain"/>
    <property type="match status" value="1"/>
</dbReference>
<dbReference type="Proteomes" id="UP000256328">
    <property type="component" value="Unassembled WGS sequence"/>
</dbReference>
<dbReference type="PANTHER" id="PTHR36206">
    <property type="entry name" value="ASPERCRYPTIN BIOSYNTHESIS CLUSTER-SPECIFIC TRANSCRIPTION REGULATOR ATNN-RELATED"/>
    <property type="match status" value="1"/>
</dbReference>
<dbReference type="GO" id="GO:0000981">
    <property type="term" value="F:DNA-binding transcription factor activity, RNA polymerase II-specific"/>
    <property type="evidence" value="ECO:0007669"/>
    <property type="project" value="InterPro"/>
</dbReference>
<evidence type="ECO:0000256" key="5">
    <source>
        <dbReference type="ARBA" id="ARBA00023163"/>
    </source>
</evidence>
<keyword evidence="2" id="KW-0862">Zinc</keyword>
<accession>A0A3D8Q7U3</accession>
<proteinExistence type="predicted"/>
<gene>
    <name evidence="9" type="ORF">BP5796_12499</name>
</gene>
<feature type="region of interest" description="Disordered" evidence="7">
    <location>
        <begin position="1"/>
        <end position="20"/>
    </location>
</feature>
<evidence type="ECO:0000256" key="2">
    <source>
        <dbReference type="ARBA" id="ARBA00022833"/>
    </source>
</evidence>
<keyword evidence="3" id="KW-0805">Transcription regulation</keyword>
<dbReference type="EMBL" id="PDLN01000022">
    <property type="protein sequence ID" value="RDW57698.1"/>
    <property type="molecule type" value="Genomic_DNA"/>
</dbReference>
<dbReference type="GO" id="GO:0008270">
    <property type="term" value="F:zinc ion binding"/>
    <property type="evidence" value="ECO:0007669"/>
    <property type="project" value="InterPro"/>
</dbReference>
<keyword evidence="5" id="KW-0804">Transcription</keyword>
<dbReference type="AlphaFoldDB" id="A0A3D8Q7U3"/>
<protein>
    <recommendedName>
        <fullName evidence="8">Zn(2)-C6 fungal-type domain-containing protein</fullName>
    </recommendedName>
</protein>
<evidence type="ECO:0000313" key="9">
    <source>
        <dbReference type="EMBL" id="RDW57698.1"/>
    </source>
</evidence>
<organism evidence="9 10">
    <name type="scientific">Coleophoma crateriformis</name>
    <dbReference type="NCBI Taxonomy" id="565419"/>
    <lineage>
        <taxon>Eukaryota</taxon>
        <taxon>Fungi</taxon>
        <taxon>Dikarya</taxon>
        <taxon>Ascomycota</taxon>
        <taxon>Pezizomycotina</taxon>
        <taxon>Leotiomycetes</taxon>
        <taxon>Helotiales</taxon>
        <taxon>Dermateaceae</taxon>
        <taxon>Coleophoma</taxon>
    </lineage>
</organism>